<evidence type="ECO:0000313" key="1">
    <source>
        <dbReference type="EMBL" id="KAJ9116841.1"/>
    </source>
</evidence>
<dbReference type="EMBL" id="JASBWV010000034">
    <property type="protein sequence ID" value="KAJ9116841.1"/>
    <property type="molecule type" value="Genomic_DNA"/>
</dbReference>
<protein>
    <submittedName>
        <fullName evidence="1">Uncharacterized protein</fullName>
    </submittedName>
</protein>
<dbReference type="Proteomes" id="UP001234202">
    <property type="component" value="Unassembled WGS sequence"/>
</dbReference>
<organism evidence="1 2">
    <name type="scientific">Naganishia onofrii</name>
    <dbReference type="NCBI Taxonomy" id="1851511"/>
    <lineage>
        <taxon>Eukaryota</taxon>
        <taxon>Fungi</taxon>
        <taxon>Dikarya</taxon>
        <taxon>Basidiomycota</taxon>
        <taxon>Agaricomycotina</taxon>
        <taxon>Tremellomycetes</taxon>
        <taxon>Filobasidiales</taxon>
        <taxon>Filobasidiaceae</taxon>
        <taxon>Naganishia</taxon>
    </lineage>
</organism>
<proteinExistence type="predicted"/>
<comment type="caution">
    <text evidence="1">The sequence shown here is derived from an EMBL/GenBank/DDBJ whole genome shotgun (WGS) entry which is preliminary data.</text>
</comment>
<gene>
    <name evidence="1" type="ORF">QFC24_006646</name>
</gene>
<sequence length="381" mass="42091">MHAIRFHTAAIAIICCLSWLLVSKAEGGVGQNRMVKRAKCIRQQRADQSPPSNTNPAATRTRQYTRPPISAGNPSGYPPRSAEFTDDGVNLGVVETPTDAPSASPSSSVVLTSDSPKSTAVWKASPGGGGKKAGLGWNEQSGTQWKQFLDVPNNQFGWTYNWASSRNSDGKYPEGLNYVPMLHGNQDNHPAEWETNKKNFKDWHVTHVMSFNEPDKPKDVGGSGMPLELAVELHKKYFNAELNKEYKIVAPAYSGLEGFKSWLKACNDGCLYDVVPIHFYGKNVKELETVLNDAEKSFPGKPLWVTEIGCIAYGKETSFCTDEEVKSFMTEAVEILQARTERYSWQGSFATFDGAPDNKNNMMQPGDFKINEKGKLYATAT</sequence>
<evidence type="ECO:0000313" key="2">
    <source>
        <dbReference type="Proteomes" id="UP001234202"/>
    </source>
</evidence>
<reference evidence="1" key="1">
    <citation type="submission" date="2023-04" db="EMBL/GenBank/DDBJ databases">
        <title>Draft Genome sequencing of Naganishia species isolated from polar environments using Oxford Nanopore Technology.</title>
        <authorList>
            <person name="Leo P."/>
            <person name="Venkateswaran K."/>
        </authorList>
    </citation>
    <scope>NUCLEOTIDE SEQUENCE</scope>
    <source>
        <strain evidence="1">DBVPG 5303</strain>
    </source>
</reference>
<keyword evidence="2" id="KW-1185">Reference proteome</keyword>
<accession>A0ACC2WZN9</accession>
<name>A0ACC2WZN9_9TREE</name>